<keyword evidence="2" id="KW-0732">Signal</keyword>
<sequence length="251" mass="27516">MRTKSLLGIAVASVVLAPSLQSIPAFADGPKSAYDNGGSDVSLDPGEERITADEENKARQKDLSDAYHNGYAARAKEDAETYASLRDQLKQTAKPVKAKDVPPLPPGLPGDDDDDEATVTPVPQPPQTAQRAMAAQPRYQNAAQQQPRYAPPPPPRYAPQPVYAQAPAYEEAPSPYRPQPVYVQHPYAPPVRTVPYVPVYAQEEYQPYPVPTVVQPVVAVTSPYPVYQAGYWAGSYPRPYRAGPMIYQVWQ</sequence>
<protein>
    <recommendedName>
        <fullName evidence="5">PXPV repeat-containing protein</fullName>
    </recommendedName>
</protein>
<evidence type="ECO:0000313" key="4">
    <source>
        <dbReference type="Proteomes" id="UP000826462"/>
    </source>
</evidence>
<proteinExistence type="predicted"/>
<evidence type="ECO:0000256" key="2">
    <source>
        <dbReference type="SAM" id="SignalP"/>
    </source>
</evidence>
<evidence type="ECO:0000313" key="3">
    <source>
        <dbReference type="EMBL" id="QYD73010.1"/>
    </source>
</evidence>
<dbReference type="Proteomes" id="UP000826462">
    <property type="component" value="Chromosome 2"/>
</dbReference>
<feature type="signal peptide" evidence="2">
    <location>
        <begin position="1"/>
        <end position="27"/>
    </location>
</feature>
<feature type="compositionally biased region" description="Basic and acidic residues" evidence="1">
    <location>
        <begin position="46"/>
        <end position="65"/>
    </location>
</feature>
<dbReference type="EMBL" id="CP080096">
    <property type="protein sequence ID" value="QYD73010.1"/>
    <property type="molecule type" value="Genomic_DNA"/>
</dbReference>
<accession>A0ABX8V0K7</accession>
<evidence type="ECO:0008006" key="5">
    <source>
        <dbReference type="Google" id="ProtNLM"/>
    </source>
</evidence>
<keyword evidence="4" id="KW-1185">Reference proteome</keyword>
<feature type="chain" id="PRO_5047035088" description="PXPV repeat-containing protein" evidence="2">
    <location>
        <begin position="28"/>
        <end position="251"/>
    </location>
</feature>
<gene>
    <name evidence="3" type="ORF">KZJ38_25370</name>
</gene>
<feature type="region of interest" description="Disordered" evidence="1">
    <location>
        <begin position="91"/>
        <end position="161"/>
    </location>
</feature>
<evidence type="ECO:0000256" key="1">
    <source>
        <dbReference type="SAM" id="MobiDB-lite"/>
    </source>
</evidence>
<name>A0ABX8V0K7_9BURK</name>
<feature type="compositionally biased region" description="Pro residues" evidence="1">
    <location>
        <begin position="149"/>
        <end position="158"/>
    </location>
</feature>
<reference evidence="3 4" key="1">
    <citation type="submission" date="2021-07" db="EMBL/GenBank/DDBJ databases">
        <title>Paraburkholderia edwinii protects Aspergillus sp. from phenazines by acting as a toxin sponge.</title>
        <authorList>
            <person name="Dahlstrom K.M."/>
            <person name="Newman D.K."/>
        </authorList>
    </citation>
    <scope>NUCLEOTIDE SEQUENCE [LARGE SCALE GENOMIC DNA]</scope>
    <source>
        <strain evidence="3 4">Pe01</strain>
    </source>
</reference>
<organism evidence="3 4">
    <name type="scientific">Paraburkholderia edwinii</name>
    <dbReference type="NCBI Taxonomy" id="2861782"/>
    <lineage>
        <taxon>Bacteria</taxon>
        <taxon>Pseudomonadati</taxon>
        <taxon>Pseudomonadota</taxon>
        <taxon>Betaproteobacteria</taxon>
        <taxon>Burkholderiales</taxon>
        <taxon>Burkholderiaceae</taxon>
        <taxon>Paraburkholderia</taxon>
    </lineage>
</organism>
<feature type="compositionally biased region" description="Low complexity" evidence="1">
    <location>
        <begin position="127"/>
        <end position="148"/>
    </location>
</feature>
<dbReference type="RefSeq" id="WP_219802529.1">
    <property type="nucleotide sequence ID" value="NZ_CP080096.1"/>
</dbReference>
<feature type="region of interest" description="Disordered" evidence="1">
    <location>
        <begin position="25"/>
        <end position="65"/>
    </location>
</feature>